<dbReference type="InterPro" id="IPR004089">
    <property type="entry name" value="MCPsignal_dom"/>
</dbReference>
<sequence>MLKLLSPAIRLTQGFRIGHKVAFIAAAFSIPLFIVLTLLFIEMRAEVSISKEKQFAIQQIHGYQDLETLIRKQRALQHLQLNGNKQVADAISSNQKQIADSLKKPDVSDDIKKRWQDLIGQQASLKSAVSFTEYTKLSERLNQQIQERAYASKLALDSDFVTHELANIYLTGIPSIAEKIAVMSARGAAYIDTGLFEGGEDVMLNSLQLMAKYELVQLRQRVDSLEKSNPDYQTEFRSLKTAIGVSEQYLERAKDEVLSSVNQSSGNAFLKAGDETLVNLNAASNTVSTLIDQRLTRHAQQLNQKIAKMFSALMLLVLIASYFLLGIYFALSRDIKTLTENIEKTASGDLIQMPERSGQDELAQLINAVTKMNQGLSRLVQNIRTGAENVNNIAHHIHNENAELANRTETQAGSLQQTATSVEELTSTVKENAGNLAQASSLANTSAEHVQQGLQVMDKAIVSMQSVTSGTRKIAEIIGVMDGIAFQTNILALNAAVEAARAGQEGRGFAVVASEVRNLAQRSANAAKEIKSLINTSSEAVQHGNNMIDSAGKTMQEIAENIAQVTDLIRHVADVSREQSMGISSVNEAIAAIDEITQHNVSLADEGAKSTASLEDQASALIDAVSVFKIYQSDIHVEHDEQGQLLRLKQQKRKIELKTAETQTESAVVRLRTIKR</sequence>
<keyword evidence="3" id="KW-0807">Transducer</keyword>
<dbReference type="PANTHER" id="PTHR43531:SF14">
    <property type="entry name" value="METHYL-ACCEPTING CHEMOTAXIS PROTEIN I-RELATED"/>
    <property type="match status" value="1"/>
</dbReference>
<proteinExistence type="inferred from homology"/>
<dbReference type="PROSITE" id="PS50885">
    <property type="entry name" value="HAMP"/>
    <property type="match status" value="1"/>
</dbReference>
<dbReference type="Gene3D" id="1.10.287.950">
    <property type="entry name" value="Methyl-accepting chemotaxis protein"/>
    <property type="match status" value="1"/>
</dbReference>
<dbReference type="PRINTS" id="PR00260">
    <property type="entry name" value="CHEMTRNSDUCR"/>
</dbReference>
<dbReference type="Proteomes" id="UP000637632">
    <property type="component" value="Unassembled WGS sequence"/>
</dbReference>
<keyword evidence="4" id="KW-1133">Transmembrane helix</keyword>
<feature type="transmembrane region" description="Helical" evidence="4">
    <location>
        <begin position="309"/>
        <end position="331"/>
    </location>
</feature>
<dbReference type="CDD" id="cd11386">
    <property type="entry name" value="MCP_signal"/>
    <property type="match status" value="1"/>
</dbReference>
<dbReference type="EMBL" id="JACOFT010000004">
    <property type="protein sequence ID" value="MBC3812273.1"/>
    <property type="molecule type" value="Genomic_DNA"/>
</dbReference>
<organism evidence="7 8">
    <name type="scientific">Undibacterium aquatile</name>
    <dbReference type="NCBI Taxonomy" id="1537398"/>
    <lineage>
        <taxon>Bacteria</taxon>
        <taxon>Pseudomonadati</taxon>
        <taxon>Pseudomonadota</taxon>
        <taxon>Betaproteobacteria</taxon>
        <taxon>Burkholderiales</taxon>
        <taxon>Oxalobacteraceae</taxon>
        <taxon>Undibacterium</taxon>
    </lineage>
</organism>
<dbReference type="InterPro" id="IPR003660">
    <property type="entry name" value="HAMP_dom"/>
</dbReference>
<evidence type="ECO:0008006" key="9">
    <source>
        <dbReference type="Google" id="ProtNLM"/>
    </source>
</evidence>
<dbReference type="PROSITE" id="PS50111">
    <property type="entry name" value="CHEMOTAXIS_TRANSDUC_2"/>
    <property type="match status" value="1"/>
</dbReference>
<keyword evidence="8" id="KW-1185">Reference proteome</keyword>
<evidence type="ECO:0000256" key="4">
    <source>
        <dbReference type="SAM" id="Phobius"/>
    </source>
</evidence>
<evidence type="ECO:0000256" key="3">
    <source>
        <dbReference type="PROSITE-ProRule" id="PRU00284"/>
    </source>
</evidence>
<dbReference type="CDD" id="cd06225">
    <property type="entry name" value="HAMP"/>
    <property type="match status" value="1"/>
</dbReference>
<evidence type="ECO:0000259" key="5">
    <source>
        <dbReference type="PROSITE" id="PS50111"/>
    </source>
</evidence>
<evidence type="ECO:0000256" key="2">
    <source>
        <dbReference type="ARBA" id="ARBA00029447"/>
    </source>
</evidence>
<protein>
    <recommendedName>
        <fullName evidence="9">Methyl-accepting chemotaxis protein</fullName>
    </recommendedName>
</protein>
<feature type="domain" description="HAMP" evidence="6">
    <location>
        <begin position="329"/>
        <end position="381"/>
    </location>
</feature>
<comment type="similarity">
    <text evidence="2">Belongs to the methyl-accepting chemotaxis (MCP) protein family.</text>
</comment>
<feature type="domain" description="Methyl-accepting transducer" evidence="5">
    <location>
        <begin position="386"/>
        <end position="615"/>
    </location>
</feature>
<dbReference type="Pfam" id="PF00015">
    <property type="entry name" value="MCPsignal"/>
    <property type="match status" value="1"/>
</dbReference>
<reference evidence="7 8" key="1">
    <citation type="submission" date="2020-08" db="EMBL/GenBank/DDBJ databases">
        <title>Novel species isolated from subtropical streams in China.</title>
        <authorList>
            <person name="Lu H."/>
        </authorList>
    </citation>
    <scope>NUCLEOTIDE SEQUENCE [LARGE SCALE GENOMIC DNA]</scope>
    <source>
        <strain evidence="7 8">CCTCC AB 2015119</strain>
    </source>
</reference>
<accession>A0ABR6XHN8</accession>
<evidence type="ECO:0000256" key="1">
    <source>
        <dbReference type="ARBA" id="ARBA00022481"/>
    </source>
</evidence>
<evidence type="ECO:0000313" key="8">
    <source>
        <dbReference type="Proteomes" id="UP000637632"/>
    </source>
</evidence>
<gene>
    <name evidence="7" type="ORF">H8K26_12555</name>
</gene>
<keyword evidence="4" id="KW-0812">Transmembrane</keyword>
<evidence type="ECO:0000259" key="6">
    <source>
        <dbReference type="PROSITE" id="PS50885"/>
    </source>
</evidence>
<keyword evidence="1" id="KW-0488">Methylation</keyword>
<dbReference type="PANTHER" id="PTHR43531">
    <property type="entry name" value="PROTEIN ICFG"/>
    <property type="match status" value="1"/>
</dbReference>
<evidence type="ECO:0000313" key="7">
    <source>
        <dbReference type="EMBL" id="MBC3812273.1"/>
    </source>
</evidence>
<comment type="caution">
    <text evidence="7">The sequence shown here is derived from an EMBL/GenBank/DDBJ whole genome shotgun (WGS) entry which is preliminary data.</text>
</comment>
<keyword evidence="4" id="KW-0472">Membrane</keyword>
<dbReference type="InterPro" id="IPR051310">
    <property type="entry name" value="MCP_chemotaxis"/>
</dbReference>
<dbReference type="InterPro" id="IPR004090">
    <property type="entry name" value="Chemotax_Me-accpt_rcpt"/>
</dbReference>
<name>A0ABR6XHN8_9BURK</name>
<feature type="transmembrane region" description="Helical" evidence="4">
    <location>
        <begin position="21"/>
        <end position="41"/>
    </location>
</feature>
<dbReference type="SUPFAM" id="SSF58104">
    <property type="entry name" value="Methyl-accepting chemotaxis protein (MCP) signaling domain"/>
    <property type="match status" value="1"/>
</dbReference>
<dbReference type="SMART" id="SM00283">
    <property type="entry name" value="MA"/>
    <property type="match status" value="1"/>
</dbReference>